<feature type="non-terminal residue" evidence="1">
    <location>
        <position position="1"/>
    </location>
</feature>
<accession>X1EQ51</accession>
<sequence length="136" mass="16366">AITLREKWLALQTTLKYITHKKALKNYKGAIKEPRKPVDKKKIKLAKFYDKRRKTHNKNIDNYQLIIENDLKEKEEYKIAQEIADDLQEYTEVVSLDVDDVIKKLNRLKEKIEQTFERWHIKLNKILKIDDNNDSQ</sequence>
<dbReference type="EMBL" id="BART01031110">
    <property type="protein sequence ID" value="GAH10783.1"/>
    <property type="molecule type" value="Genomic_DNA"/>
</dbReference>
<reference evidence="1" key="1">
    <citation type="journal article" date="2014" name="Front. Microbiol.">
        <title>High frequency of phylogenetically diverse reductive dehalogenase-homologous genes in deep subseafloor sedimentary metagenomes.</title>
        <authorList>
            <person name="Kawai M."/>
            <person name="Futagami T."/>
            <person name="Toyoda A."/>
            <person name="Takaki Y."/>
            <person name="Nishi S."/>
            <person name="Hori S."/>
            <person name="Arai W."/>
            <person name="Tsubouchi T."/>
            <person name="Morono Y."/>
            <person name="Uchiyama I."/>
            <person name="Ito T."/>
            <person name="Fujiyama A."/>
            <person name="Inagaki F."/>
            <person name="Takami H."/>
        </authorList>
    </citation>
    <scope>NUCLEOTIDE SEQUENCE</scope>
    <source>
        <strain evidence="1">Expedition CK06-06</strain>
    </source>
</reference>
<organism evidence="1">
    <name type="scientific">marine sediment metagenome</name>
    <dbReference type="NCBI Taxonomy" id="412755"/>
    <lineage>
        <taxon>unclassified sequences</taxon>
        <taxon>metagenomes</taxon>
        <taxon>ecological metagenomes</taxon>
    </lineage>
</organism>
<gene>
    <name evidence="1" type="ORF">S01H4_54111</name>
</gene>
<protein>
    <submittedName>
        <fullName evidence="1">Uncharacterized protein</fullName>
    </submittedName>
</protein>
<name>X1EQ51_9ZZZZ</name>
<proteinExistence type="predicted"/>
<comment type="caution">
    <text evidence="1">The sequence shown here is derived from an EMBL/GenBank/DDBJ whole genome shotgun (WGS) entry which is preliminary data.</text>
</comment>
<dbReference type="AlphaFoldDB" id="X1EQ51"/>
<evidence type="ECO:0000313" key="1">
    <source>
        <dbReference type="EMBL" id="GAH10783.1"/>
    </source>
</evidence>